<keyword evidence="3" id="KW-1185">Reference proteome</keyword>
<proteinExistence type="predicted"/>
<name>A0A6J0BGN9_NEOLC</name>
<dbReference type="Proteomes" id="UP000829291">
    <property type="component" value="Chromosome 6"/>
</dbReference>
<dbReference type="OrthoDB" id="6432502at2759"/>
<dbReference type="GeneID" id="107219589"/>
<dbReference type="Pfam" id="PF16009">
    <property type="entry name" value="DUF4779"/>
    <property type="match status" value="1"/>
</dbReference>
<reference evidence="4" key="1">
    <citation type="submission" date="2025-08" db="UniProtKB">
        <authorList>
            <consortium name="RefSeq"/>
        </authorList>
    </citation>
    <scope>IDENTIFICATION</scope>
    <source>
        <tissue evidence="4">Thorax and Abdomen</tissue>
    </source>
</reference>
<feature type="signal peptide" evidence="2">
    <location>
        <begin position="1"/>
        <end position="19"/>
    </location>
</feature>
<dbReference type="KEGG" id="nlo:107219589"/>
<evidence type="ECO:0000256" key="2">
    <source>
        <dbReference type="SAM" id="SignalP"/>
    </source>
</evidence>
<dbReference type="InParanoid" id="A0A6J0BGN9"/>
<protein>
    <submittedName>
        <fullName evidence="4">Uncharacterized protein LOC107219589</fullName>
    </submittedName>
</protein>
<dbReference type="RefSeq" id="XP_015513337.1">
    <property type="nucleotide sequence ID" value="XM_015657851.2"/>
</dbReference>
<feature type="region of interest" description="Disordered" evidence="1">
    <location>
        <begin position="271"/>
        <end position="297"/>
    </location>
</feature>
<accession>A0A6J0BGN9</accession>
<evidence type="ECO:0000313" key="4">
    <source>
        <dbReference type="RefSeq" id="XP_015513337.1"/>
    </source>
</evidence>
<keyword evidence="2" id="KW-0732">Signal</keyword>
<dbReference type="InterPro" id="IPR031959">
    <property type="entry name" value="DUF4779"/>
</dbReference>
<evidence type="ECO:0000313" key="3">
    <source>
        <dbReference type="Proteomes" id="UP000829291"/>
    </source>
</evidence>
<feature type="region of interest" description="Disordered" evidence="1">
    <location>
        <begin position="186"/>
        <end position="205"/>
    </location>
</feature>
<organism evidence="4">
    <name type="scientific">Neodiprion lecontei</name>
    <name type="common">Redheaded pine sawfly</name>
    <dbReference type="NCBI Taxonomy" id="441921"/>
    <lineage>
        <taxon>Eukaryota</taxon>
        <taxon>Metazoa</taxon>
        <taxon>Ecdysozoa</taxon>
        <taxon>Arthropoda</taxon>
        <taxon>Hexapoda</taxon>
        <taxon>Insecta</taxon>
        <taxon>Pterygota</taxon>
        <taxon>Neoptera</taxon>
        <taxon>Endopterygota</taxon>
        <taxon>Hymenoptera</taxon>
        <taxon>Tenthredinoidea</taxon>
        <taxon>Diprionidae</taxon>
        <taxon>Diprioninae</taxon>
        <taxon>Neodiprion</taxon>
    </lineage>
</organism>
<dbReference type="AlphaFoldDB" id="A0A6J0BGN9"/>
<gene>
    <name evidence="4" type="primary">LOC107219589</name>
</gene>
<sequence length="360" mass="39454">MSGLWRVFLVACLLEACLSHPAKEQAGKMYVSKTKMSDLESSASGYVYKNLPASKYAEIINEGLREFEEAPAAAPAKKSAKKEFVLLPSIQLEPDAEMLPAHYTRVEPPGVDHMEISFQDPEALDSYRSSLIEGTPEADAAPAAYAKTGEFQEGAGKQFAAEKHVAEGKKGEKGFKKAEEFEEAVKGEHDNANHKGSYAEAAGKKKAYDETEKHYAGHKDSAEADKGASYELEGHHEKGHNNAGFHNVYHKDEYKKDSDFYDKDHRGGKFRKHGHYGEKHTSAEGGFKKGGNHDSGYAEADEAREGEFAKGHEREAKKGHAAKQGYGGFFGNFEEFAKKGGAVEAKKYGFSSGDNAKESR</sequence>
<evidence type="ECO:0000256" key="1">
    <source>
        <dbReference type="SAM" id="MobiDB-lite"/>
    </source>
</evidence>
<feature type="chain" id="PRO_5027096743" evidence="2">
    <location>
        <begin position="20"/>
        <end position="360"/>
    </location>
</feature>